<evidence type="ECO:0000313" key="2">
    <source>
        <dbReference type="Proteomes" id="UP000768646"/>
    </source>
</evidence>
<accession>A0ACB7CGI7</accession>
<comment type="caution">
    <text evidence="1">The sequence shown here is derived from an EMBL/GenBank/DDBJ whole genome shotgun (WGS) entry which is preliminary data.</text>
</comment>
<evidence type="ECO:0000313" key="1">
    <source>
        <dbReference type="EMBL" id="KAG4306173.1"/>
    </source>
</evidence>
<organism evidence="1 2">
    <name type="scientific">Pneumocystis oryctolagi</name>
    <dbReference type="NCBI Taxonomy" id="42067"/>
    <lineage>
        <taxon>Eukaryota</taxon>
        <taxon>Fungi</taxon>
        <taxon>Dikarya</taxon>
        <taxon>Ascomycota</taxon>
        <taxon>Taphrinomycotina</taxon>
        <taxon>Pneumocystomycetes</taxon>
        <taxon>Pneumocystaceae</taxon>
        <taxon>Pneumocystis</taxon>
    </lineage>
</organism>
<reference evidence="1 2" key="1">
    <citation type="journal article" date="2021" name="Commun. Biol.">
        <title>Genomic insights into the host specific adaptation of the Pneumocystis genus.</title>
        <authorList>
            <person name="Cisse O.H."/>
            <person name="Ma L."/>
            <person name="Dekker J.P."/>
            <person name="Khil P.P."/>
            <person name="Youn J.-H."/>
            <person name="Brenchley J.M."/>
            <person name="Blair R."/>
            <person name="Pahar B."/>
            <person name="Chabe M."/>
            <person name="Van Rompay K.K.A."/>
            <person name="Keesler R."/>
            <person name="Sukura A."/>
            <person name="Hirsch V."/>
            <person name="Kutty G."/>
            <person name="Liu Y."/>
            <person name="Peng L."/>
            <person name="Chen J."/>
            <person name="Song J."/>
            <person name="Weissenbacher-Lang C."/>
            <person name="Xu J."/>
            <person name="Upham N.S."/>
            <person name="Stajich J.E."/>
            <person name="Cuomo C.A."/>
            <person name="Cushion M.T."/>
            <person name="Kovacs J.A."/>
        </authorList>
    </citation>
    <scope>NUCLEOTIDE SEQUENCE [LARGE SCALE GENOMIC DNA]</scope>
    <source>
        <strain evidence="1 2">RABM</strain>
    </source>
</reference>
<sequence length="92" mass="10194">MKCTTEEGDDEGVIIKELVANIAGFPQNLERAVKRDGSPGQGQAAQDDEEETLIFALILKEGNLQNDQCKNKLKEYCGELTKASKNQMFMKS</sequence>
<dbReference type="Proteomes" id="UP000768646">
    <property type="component" value="Unassembled WGS sequence"/>
</dbReference>
<keyword evidence="2" id="KW-1185">Reference proteome</keyword>
<gene>
    <name evidence="1" type="ORF">PORY_000161</name>
</gene>
<name>A0ACB7CGI7_9ASCO</name>
<protein>
    <submittedName>
        <fullName evidence="1">Uncharacterized protein</fullName>
    </submittedName>
</protein>
<dbReference type="EMBL" id="JABTEG010000001">
    <property type="protein sequence ID" value="KAG4306173.1"/>
    <property type="molecule type" value="Genomic_DNA"/>
</dbReference>
<proteinExistence type="predicted"/>